<keyword evidence="15" id="KW-1185">Reference proteome</keyword>
<evidence type="ECO:0000256" key="2">
    <source>
        <dbReference type="ARBA" id="ARBA00022527"/>
    </source>
</evidence>
<dbReference type="Pfam" id="PF00069">
    <property type="entry name" value="Pkinase"/>
    <property type="match status" value="1"/>
</dbReference>
<gene>
    <name evidence="14" type="ORF">OLC1_LOCUS6976</name>
</gene>
<keyword evidence="11" id="KW-0325">Glycoprotein</keyword>
<evidence type="ECO:0000256" key="7">
    <source>
        <dbReference type="ARBA" id="ARBA00022777"/>
    </source>
</evidence>
<dbReference type="EMBL" id="OX459119">
    <property type="protein sequence ID" value="CAI9096153.1"/>
    <property type="molecule type" value="Genomic_DNA"/>
</dbReference>
<keyword evidence="10" id="KW-0472">Membrane</keyword>
<dbReference type="Gene3D" id="1.10.510.10">
    <property type="entry name" value="Transferase(Phosphotransferase) domain 1"/>
    <property type="match status" value="1"/>
</dbReference>
<evidence type="ECO:0000256" key="12">
    <source>
        <dbReference type="PROSITE-ProRule" id="PRU10141"/>
    </source>
</evidence>
<evidence type="ECO:0000256" key="4">
    <source>
        <dbReference type="ARBA" id="ARBA00022692"/>
    </source>
</evidence>
<dbReference type="GO" id="GO:0005886">
    <property type="term" value="C:plasma membrane"/>
    <property type="evidence" value="ECO:0007669"/>
    <property type="project" value="UniProtKB-ARBA"/>
</dbReference>
<dbReference type="Proteomes" id="UP001161247">
    <property type="component" value="Chromosome 2"/>
</dbReference>
<dbReference type="InterPro" id="IPR011009">
    <property type="entry name" value="Kinase-like_dom_sf"/>
</dbReference>
<keyword evidence="3" id="KW-0808">Transferase</keyword>
<dbReference type="SMART" id="SM00220">
    <property type="entry name" value="S_TKc"/>
    <property type="match status" value="1"/>
</dbReference>
<dbReference type="GO" id="GO:0005524">
    <property type="term" value="F:ATP binding"/>
    <property type="evidence" value="ECO:0007669"/>
    <property type="project" value="UniProtKB-UniRule"/>
</dbReference>
<evidence type="ECO:0000256" key="11">
    <source>
        <dbReference type="ARBA" id="ARBA00023180"/>
    </source>
</evidence>
<keyword evidence="5" id="KW-0732">Signal</keyword>
<evidence type="ECO:0000313" key="14">
    <source>
        <dbReference type="EMBL" id="CAI9096153.1"/>
    </source>
</evidence>
<evidence type="ECO:0000256" key="8">
    <source>
        <dbReference type="ARBA" id="ARBA00022840"/>
    </source>
</evidence>
<keyword evidence="8 12" id="KW-0067">ATP-binding</keyword>
<dbReference type="InterPro" id="IPR008271">
    <property type="entry name" value="Ser/Thr_kinase_AS"/>
</dbReference>
<keyword evidence="7" id="KW-0418">Kinase</keyword>
<evidence type="ECO:0000256" key="6">
    <source>
        <dbReference type="ARBA" id="ARBA00022741"/>
    </source>
</evidence>
<protein>
    <submittedName>
        <fullName evidence="14">OLC1v1032236C1</fullName>
    </submittedName>
</protein>
<organism evidence="14 15">
    <name type="scientific">Oldenlandia corymbosa var. corymbosa</name>
    <dbReference type="NCBI Taxonomy" id="529605"/>
    <lineage>
        <taxon>Eukaryota</taxon>
        <taxon>Viridiplantae</taxon>
        <taxon>Streptophyta</taxon>
        <taxon>Embryophyta</taxon>
        <taxon>Tracheophyta</taxon>
        <taxon>Spermatophyta</taxon>
        <taxon>Magnoliopsida</taxon>
        <taxon>eudicotyledons</taxon>
        <taxon>Gunneridae</taxon>
        <taxon>Pentapetalae</taxon>
        <taxon>asterids</taxon>
        <taxon>lamiids</taxon>
        <taxon>Gentianales</taxon>
        <taxon>Rubiaceae</taxon>
        <taxon>Rubioideae</taxon>
        <taxon>Spermacoceae</taxon>
        <taxon>Hedyotis-Oldenlandia complex</taxon>
        <taxon>Oldenlandia</taxon>
    </lineage>
</organism>
<sequence length="538" mass="59659">MAAAAPNHYPQIGPNSIIPHTYLKPTNNSSLFRFTYRPRPCSSLDSQTQRFNLSDGNTSNRPRLMSLTVRSTVDLRARPTGGIISETFSRLKEQGQIALAHLPSKDKDPSTTVAALKCLGATHSDAWDDDPDTQDALAAGATKNDTVLSMRKSTGSQFICPIATLIYYNERLKCGVEKLMATVRDVKEQGKKKLPLILGSVGAGCVLFMLANGSYKKGIYNYAHFPSWNSSGIEFEDESVDLGGVRIFSVSELKKATNNFDPTTKLGSGGFGAVYLGILPDGTEVAVKCLYRHHKQEEQCMNEVALLTPLTHPNLVTLYGRTSRRSGKLLLVYQYVPNGTLADHLHGDRANDKHLTWDLRMKIAIETAEALAYLHAWGIIHRDVKTNNILLDHNFCVKVADFGLCRLIPAEATHVFTAPQGTPAYIDPEYCQSWQLGNKSDVYSFGVVLAELISSMPAFDRRRPETLLANLAVDRIQKCAFDDLIDPSLGYKTDAEVLRMTTSVAELAFRCLQLEKEMRPTMEEVLESLKEIQNLKQI</sequence>
<evidence type="ECO:0000256" key="10">
    <source>
        <dbReference type="ARBA" id="ARBA00023136"/>
    </source>
</evidence>
<feature type="binding site" evidence="12">
    <location>
        <position position="288"/>
    </location>
    <ligand>
        <name>ATP</name>
        <dbReference type="ChEBI" id="CHEBI:30616"/>
    </ligand>
</feature>
<dbReference type="InterPro" id="IPR017441">
    <property type="entry name" value="Protein_kinase_ATP_BS"/>
</dbReference>
<dbReference type="Gene3D" id="3.30.200.20">
    <property type="entry name" value="Phosphorylase Kinase, domain 1"/>
    <property type="match status" value="1"/>
</dbReference>
<name>A0AAV1CLZ6_OLDCO</name>
<dbReference type="GO" id="GO:0004674">
    <property type="term" value="F:protein serine/threonine kinase activity"/>
    <property type="evidence" value="ECO:0007669"/>
    <property type="project" value="UniProtKB-KW"/>
</dbReference>
<dbReference type="InterPro" id="IPR013785">
    <property type="entry name" value="Aldolase_TIM"/>
</dbReference>
<evidence type="ECO:0000256" key="3">
    <source>
        <dbReference type="ARBA" id="ARBA00022679"/>
    </source>
</evidence>
<evidence type="ECO:0000256" key="9">
    <source>
        <dbReference type="ARBA" id="ARBA00022989"/>
    </source>
</evidence>
<keyword evidence="2" id="KW-0723">Serine/threonine-protein kinase</keyword>
<evidence type="ECO:0000256" key="1">
    <source>
        <dbReference type="ARBA" id="ARBA00004167"/>
    </source>
</evidence>
<comment type="subcellular location">
    <subcellularLocation>
        <location evidence="1">Membrane</location>
        <topology evidence="1">Single-pass membrane protein</topology>
    </subcellularLocation>
</comment>
<dbReference type="SUPFAM" id="SSF56112">
    <property type="entry name" value="Protein kinase-like (PK-like)"/>
    <property type="match status" value="1"/>
</dbReference>
<dbReference type="AlphaFoldDB" id="A0AAV1CLZ6"/>
<dbReference type="Gene3D" id="3.20.20.70">
    <property type="entry name" value="Aldolase class I"/>
    <property type="match status" value="1"/>
</dbReference>
<evidence type="ECO:0000313" key="15">
    <source>
        <dbReference type="Proteomes" id="UP001161247"/>
    </source>
</evidence>
<keyword evidence="4" id="KW-0812">Transmembrane</keyword>
<dbReference type="PROSITE" id="PS00107">
    <property type="entry name" value="PROTEIN_KINASE_ATP"/>
    <property type="match status" value="1"/>
</dbReference>
<reference evidence="14" key="1">
    <citation type="submission" date="2023-03" db="EMBL/GenBank/DDBJ databases">
        <authorList>
            <person name="Julca I."/>
        </authorList>
    </citation>
    <scope>NUCLEOTIDE SEQUENCE</scope>
</reference>
<keyword evidence="6 12" id="KW-0547">Nucleotide-binding</keyword>
<feature type="domain" description="Protein kinase" evidence="13">
    <location>
        <begin position="260"/>
        <end position="538"/>
    </location>
</feature>
<dbReference type="PANTHER" id="PTHR46008:SF2">
    <property type="entry name" value="LEAF RUST 10 DISEASE-RESISTANCE LOCUS RECEPTOR-LIKE PROTEIN KINASE-LIKE 1.4"/>
    <property type="match status" value="1"/>
</dbReference>
<dbReference type="FunFam" id="1.10.510.10:FF:000161">
    <property type="entry name" value="Wall-associated receptor kinase-like 20"/>
    <property type="match status" value="1"/>
</dbReference>
<evidence type="ECO:0000256" key="5">
    <source>
        <dbReference type="ARBA" id="ARBA00022729"/>
    </source>
</evidence>
<dbReference type="PANTHER" id="PTHR46008">
    <property type="entry name" value="LEAF RUST 10 DISEASE-RESISTANCE LOCUS RECEPTOR-LIKE PROTEIN KINASE-LIKE 1.4"/>
    <property type="match status" value="1"/>
</dbReference>
<keyword evidence="9" id="KW-1133">Transmembrane helix</keyword>
<accession>A0AAV1CLZ6</accession>
<proteinExistence type="predicted"/>
<dbReference type="PROSITE" id="PS00108">
    <property type="entry name" value="PROTEIN_KINASE_ST"/>
    <property type="match status" value="1"/>
</dbReference>
<evidence type="ECO:0000259" key="13">
    <source>
        <dbReference type="SMART" id="SM00220"/>
    </source>
</evidence>
<dbReference type="InterPro" id="IPR000719">
    <property type="entry name" value="Prot_kinase_dom"/>
</dbReference>